<evidence type="ECO:0000313" key="2">
    <source>
        <dbReference type="EMBL" id="GIE99907.1"/>
    </source>
</evidence>
<name>A0A919N2F8_9ACTN</name>
<dbReference type="Proteomes" id="UP000636960">
    <property type="component" value="Unassembled WGS sequence"/>
</dbReference>
<feature type="domain" description="Glyoxalase/fosfomycin resistance/dioxygenase" evidence="1">
    <location>
        <begin position="10"/>
        <end position="127"/>
    </location>
</feature>
<evidence type="ECO:0000259" key="1">
    <source>
        <dbReference type="Pfam" id="PF00903"/>
    </source>
</evidence>
<organism evidence="2 3">
    <name type="scientific">Paractinoplanes rishiriensis</name>
    <dbReference type="NCBI Taxonomy" id="1050105"/>
    <lineage>
        <taxon>Bacteria</taxon>
        <taxon>Bacillati</taxon>
        <taxon>Actinomycetota</taxon>
        <taxon>Actinomycetes</taxon>
        <taxon>Micromonosporales</taxon>
        <taxon>Micromonosporaceae</taxon>
        <taxon>Paractinoplanes</taxon>
    </lineage>
</organism>
<dbReference type="SUPFAM" id="SSF54593">
    <property type="entry name" value="Glyoxalase/Bleomycin resistance protein/Dihydroxybiphenyl dioxygenase"/>
    <property type="match status" value="1"/>
</dbReference>
<keyword evidence="3" id="KW-1185">Reference proteome</keyword>
<dbReference type="Gene3D" id="3.10.180.10">
    <property type="entry name" value="2,3-Dihydroxybiphenyl 1,2-Dioxygenase, domain 1"/>
    <property type="match status" value="1"/>
</dbReference>
<dbReference type="Pfam" id="PF00903">
    <property type="entry name" value="Glyoxalase"/>
    <property type="match status" value="1"/>
</dbReference>
<dbReference type="InterPro" id="IPR029068">
    <property type="entry name" value="Glyas_Bleomycin-R_OHBP_Dase"/>
</dbReference>
<dbReference type="EMBL" id="BOMV01000077">
    <property type="protein sequence ID" value="GIE99907.1"/>
    <property type="molecule type" value="Genomic_DNA"/>
</dbReference>
<proteinExistence type="predicted"/>
<reference evidence="2" key="1">
    <citation type="submission" date="2021-01" db="EMBL/GenBank/DDBJ databases">
        <title>Whole genome shotgun sequence of Actinoplanes rishiriensis NBRC 108556.</title>
        <authorList>
            <person name="Komaki H."/>
            <person name="Tamura T."/>
        </authorList>
    </citation>
    <scope>NUCLEOTIDE SEQUENCE</scope>
    <source>
        <strain evidence="2">NBRC 108556</strain>
    </source>
</reference>
<sequence length="158" mass="17420">MQTGIAGLDRIAQVKLPVSHLARSVSWYCQLLDLRLWTEFAEDGVVRGAGLIDPAGRFNIALRERDFCAGRPDLSGFDILAFVPASRSVLDDMVARCARLGVAHHGIQHTPAGPRLDIPDPDGTVLRFYHFTESTDEFVGVESRDGEIVGTYRTPRLT</sequence>
<dbReference type="InterPro" id="IPR004360">
    <property type="entry name" value="Glyas_Fos-R_dOase_dom"/>
</dbReference>
<accession>A0A919N2F8</accession>
<dbReference type="RefSeq" id="WP_203787060.1">
    <property type="nucleotide sequence ID" value="NZ_BOMV01000077.1"/>
</dbReference>
<protein>
    <recommendedName>
        <fullName evidence="1">Glyoxalase/fosfomycin resistance/dioxygenase domain-containing protein</fullName>
    </recommendedName>
</protein>
<evidence type="ECO:0000313" key="3">
    <source>
        <dbReference type="Proteomes" id="UP000636960"/>
    </source>
</evidence>
<gene>
    <name evidence="2" type="ORF">Ari01nite_73720</name>
</gene>
<dbReference type="AlphaFoldDB" id="A0A919N2F8"/>
<comment type="caution">
    <text evidence="2">The sequence shown here is derived from an EMBL/GenBank/DDBJ whole genome shotgun (WGS) entry which is preliminary data.</text>
</comment>